<dbReference type="EMBL" id="CAHIKZ030000382">
    <property type="protein sequence ID" value="CAE1171450.1"/>
    <property type="molecule type" value="Genomic_DNA"/>
</dbReference>
<keyword evidence="1" id="KW-1133">Transmembrane helix</keyword>
<feature type="transmembrane region" description="Helical" evidence="1">
    <location>
        <begin position="54"/>
        <end position="86"/>
    </location>
</feature>
<name>A0A812B628_ACAPH</name>
<reference evidence="2" key="1">
    <citation type="submission" date="2021-01" db="EMBL/GenBank/DDBJ databases">
        <authorList>
            <person name="Li R."/>
            <person name="Bekaert M."/>
        </authorList>
    </citation>
    <scope>NUCLEOTIDE SEQUENCE</scope>
    <source>
        <strain evidence="2">Farmed</strain>
    </source>
</reference>
<keyword evidence="1" id="KW-0812">Transmembrane</keyword>
<accession>A0A812B628</accession>
<evidence type="ECO:0000256" key="1">
    <source>
        <dbReference type="SAM" id="Phobius"/>
    </source>
</evidence>
<comment type="caution">
    <text evidence="2">The sequence shown here is derived from an EMBL/GenBank/DDBJ whole genome shotgun (WGS) entry which is preliminary data.</text>
</comment>
<protein>
    <submittedName>
        <fullName evidence="2">Uncharacterized protein</fullName>
    </submittedName>
</protein>
<gene>
    <name evidence="2" type="ORF">SPHA_11580</name>
</gene>
<feature type="transmembrane region" description="Helical" evidence="1">
    <location>
        <begin position="150"/>
        <end position="173"/>
    </location>
</feature>
<evidence type="ECO:0000313" key="3">
    <source>
        <dbReference type="Proteomes" id="UP000597762"/>
    </source>
</evidence>
<dbReference type="AlphaFoldDB" id="A0A812B628"/>
<proteinExistence type="predicted"/>
<sequence>MSGHVIISDTHETFKDFSFSDSKSMIHHFLRNEANIMIVFDNKIPYDIENTLKVFSFVVCLIVSLFLYLFVFLFLPSFLLFFFFLYFEKKCHYQLYILNIFFFSPVFTYFFCQYHFYILNIFRYFCFQFFKNKILYCVKSLKKNFLFSSFLSFFLFPFFLSFFFLPFFLSFFLSSSFLSLF</sequence>
<evidence type="ECO:0000313" key="2">
    <source>
        <dbReference type="EMBL" id="CAE1171450.1"/>
    </source>
</evidence>
<keyword evidence="3" id="KW-1185">Reference proteome</keyword>
<keyword evidence="1" id="KW-0472">Membrane</keyword>
<dbReference type="Proteomes" id="UP000597762">
    <property type="component" value="Unassembled WGS sequence"/>
</dbReference>
<organism evidence="2 3">
    <name type="scientific">Acanthosepion pharaonis</name>
    <name type="common">Pharaoh cuttlefish</name>
    <name type="synonym">Sepia pharaonis</name>
    <dbReference type="NCBI Taxonomy" id="158019"/>
    <lineage>
        <taxon>Eukaryota</taxon>
        <taxon>Metazoa</taxon>
        <taxon>Spiralia</taxon>
        <taxon>Lophotrochozoa</taxon>
        <taxon>Mollusca</taxon>
        <taxon>Cephalopoda</taxon>
        <taxon>Coleoidea</taxon>
        <taxon>Decapodiformes</taxon>
        <taxon>Sepiida</taxon>
        <taxon>Sepiina</taxon>
        <taxon>Sepiidae</taxon>
        <taxon>Acanthosepion</taxon>
    </lineage>
</organism>